<dbReference type="Pfam" id="PF14703">
    <property type="entry name" value="PHM7_cyt"/>
    <property type="match status" value="1"/>
</dbReference>
<evidence type="ECO:0000256" key="1">
    <source>
        <dbReference type="ARBA" id="ARBA00004141"/>
    </source>
</evidence>
<evidence type="ECO:0000313" key="11">
    <source>
        <dbReference type="EMBL" id="KAG2229271.1"/>
    </source>
</evidence>
<evidence type="ECO:0000313" key="12">
    <source>
        <dbReference type="Proteomes" id="UP000613177"/>
    </source>
</evidence>
<feature type="transmembrane region" description="Helical" evidence="7">
    <location>
        <begin position="109"/>
        <end position="130"/>
    </location>
</feature>
<keyword evidence="4 7" id="KW-0812">Transmembrane</keyword>
<sequence length="878" mass="101564">MSELDLLFKEQQRLEDILNLKAMIVQVSINLGFAICVLSLFCWLRPRHAFIYAPKAKLSQSDVRKPEPLGSGLFDWIKPVLKIKDDDLLKNIGFDAFVFIYFTRILRRLIIVITLISVFIFIPVNVVATFSTGNWPPVGLEFLSISAMNYQYGKQIEEPNHDWYWSPTVASWMFSTIVIWEMIHASRKFILFRQKYYMRQEEATKTQLPSMSPTELLQHQKQELISRTLLVHFIIPDKKTPRQVLGDNHDIVPDDFVKTMVNSISTVPCQQVLVEDGSTAKRPQIRLNWKLERTDAIKYYTERALLFESAIRRNRLKLSKNNYGWVIYPTKELAQEAFLSIEKSTRQQNFDCLPKSHVDRIRLAPHPDDIVWENMSIDKHTDQLKHWFGYGLFFSIIFAWSIPIATLGIMSNLINMIRLFPKSDQILKQNELTTGLTQSYLTPCLMVLFYFGLPDLLHFVSRQQAFKTETVVQQKTLSKLYAFFIINNMFIFTLVSIMVGIVGQIGALTMAGSLTDKRISQYIVQIAKNMSDVSSFWINYICIRSVGIIFELLQVVPLLSLILFRGKGWFGYTPRQLEKITGPPPLFKFAKHYGVTISFFTAALVYSVIAPISLPFAVIYFGLATTTFKYKLMYIYVTKVETHGKIWPLLYSIVMVSLFVFQCMMILILSLKAGMSQIYSLIPLPIITVLILIFYSRYLLKHNTLKTWIELKNSMANNNNNDSGSFNPSIIELSDMTTENCDEKDTKLINLIYQDPSLDNQLWKPMLFEHLKSLVPDVYKDHPQRHRILLNVDRTNEPSNSNSSKLDKFKAQEQLKQEMNMLLSIPQEYYTEQAGSSNSQDVYFTQDLVEPTAPTLDIIQKPPPTYTDVISQQRRHSF</sequence>
<organism evidence="11 12">
    <name type="scientific">Thamnidium elegans</name>
    <dbReference type="NCBI Taxonomy" id="101142"/>
    <lineage>
        <taxon>Eukaryota</taxon>
        <taxon>Fungi</taxon>
        <taxon>Fungi incertae sedis</taxon>
        <taxon>Mucoromycota</taxon>
        <taxon>Mucoromycotina</taxon>
        <taxon>Mucoromycetes</taxon>
        <taxon>Mucorales</taxon>
        <taxon>Mucorineae</taxon>
        <taxon>Mucoraceae</taxon>
        <taxon>Thamnidium</taxon>
    </lineage>
</organism>
<dbReference type="Proteomes" id="UP000613177">
    <property type="component" value="Unassembled WGS sequence"/>
</dbReference>
<evidence type="ECO:0000256" key="3">
    <source>
        <dbReference type="ARBA" id="ARBA00022448"/>
    </source>
</evidence>
<dbReference type="InterPro" id="IPR045122">
    <property type="entry name" value="Csc1-like"/>
</dbReference>
<feature type="domain" description="CSC1/OSCA1-like N-terminal transmembrane" evidence="9">
    <location>
        <begin position="23"/>
        <end position="182"/>
    </location>
</feature>
<dbReference type="Pfam" id="PF02714">
    <property type="entry name" value="RSN1_7TM"/>
    <property type="match status" value="1"/>
</dbReference>
<feature type="transmembrane region" description="Helical" evidence="7">
    <location>
        <begin position="480"/>
        <end position="505"/>
    </location>
</feature>
<dbReference type="InterPro" id="IPR027815">
    <property type="entry name" value="CSC1/OSCA1-like_cyt"/>
</dbReference>
<evidence type="ECO:0000259" key="9">
    <source>
        <dbReference type="Pfam" id="PF13967"/>
    </source>
</evidence>
<evidence type="ECO:0000259" key="8">
    <source>
        <dbReference type="Pfam" id="PF02714"/>
    </source>
</evidence>
<feature type="transmembrane region" description="Helical" evidence="7">
    <location>
        <begin position="163"/>
        <end position="183"/>
    </location>
</feature>
<dbReference type="InterPro" id="IPR032880">
    <property type="entry name" value="CSC1/OSCA1-like_N"/>
</dbReference>
<feature type="transmembrane region" description="Helical" evidence="7">
    <location>
        <begin position="440"/>
        <end position="460"/>
    </location>
</feature>
<dbReference type="GO" id="GO:0005227">
    <property type="term" value="F:calcium-activated cation channel activity"/>
    <property type="evidence" value="ECO:0007669"/>
    <property type="project" value="InterPro"/>
</dbReference>
<evidence type="ECO:0000256" key="7">
    <source>
        <dbReference type="SAM" id="Phobius"/>
    </source>
</evidence>
<feature type="transmembrane region" description="Helical" evidence="7">
    <location>
        <begin position="387"/>
        <end position="420"/>
    </location>
</feature>
<dbReference type="Pfam" id="PF13967">
    <property type="entry name" value="RSN1_TM"/>
    <property type="match status" value="1"/>
</dbReference>
<evidence type="ECO:0000256" key="2">
    <source>
        <dbReference type="ARBA" id="ARBA00007779"/>
    </source>
</evidence>
<reference evidence="11" key="1">
    <citation type="submission" date="2021-01" db="EMBL/GenBank/DDBJ databases">
        <title>Metabolic potential, ecology and presence of endohyphal bacteria is reflected in genomic diversity of Mucoromycotina.</title>
        <authorList>
            <person name="Muszewska A."/>
            <person name="Okrasinska A."/>
            <person name="Steczkiewicz K."/>
            <person name="Drgas O."/>
            <person name="Orlowska M."/>
            <person name="Perlinska-Lenart U."/>
            <person name="Aleksandrzak-Piekarczyk T."/>
            <person name="Szatraj K."/>
            <person name="Zielenkiewicz U."/>
            <person name="Pilsyk S."/>
            <person name="Malc E."/>
            <person name="Mieczkowski P."/>
            <person name="Kruszewska J.S."/>
            <person name="Biernat P."/>
            <person name="Pawlowska J."/>
        </authorList>
    </citation>
    <scope>NUCLEOTIDE SEQUENCE</scope>
    <source>
        <strain evidence="11">WA0000018081</strain>
    </source>
</reference>
<name>A0A8H7SHQ9_9FUNG</name>
<keyword evidence="3" id="KW-0813">Transport</keyword>
<evidence type="ECO:0008006" key="13">
    <source>
        <dbReference type="Google" id="ProtNLM"/>
    </source>
</evidence>
<comment type="caution">
    <text evidence="11">The sequence shown here is derived from an EMBL/GenBank/DDBJ whole genome shotgun (WGS) entry which is preliminary data.</text>
</comment>
<dbReference type="EMBL" id="JAEPRE010000290">
    <property type="protein sequence ID" value="KAG2229271.1"/>
    <property type="molecule type" value="Genomic_DNA"/>
</dbReference>
<dbReference type="InterPro" id="IPR003864">
    <property type="entry name" value="CSC1/OSCA1-like_7TM"/>
</dbReference>
<dbReference type="PANTHER" id="PTHR13018">
    <property type="entry name" value="PROBABLE MEMBRANE PROTEIN DUF221-RELATED"/>
    <property type="match status" value="1"/>
</dbReference>
<feature type="transmembrane region" description="Helical" evidence="7">
    <location>
        <begin position="649"/>
        <end position="671"/>
    </location>
</feature>
<keyword evidence="6 7" id="KW-0472">Membrane</keyword>
<keyword evidence="12" id="KW-1185">Reference proteome</keyword>
<feature type="domain" description="CSC1/OSCA1-like 7TM region" evidence="8">
    <location>
        <begin position="386"/>
        <end position="668"/>
    </location>
</feature>
<accession>A0A8H7SHQ9</accession>
<protein>
    <recommendedName>
        <fullName evidence="13">DUF221-domain-containing protein</fullName>
    </recommendedName>
</protein>
<proteinExistence type="inferred from homology"/>
<evidence type="ECO:0000256" key="6">
    <source>
        <dbReference type="ARBA" id="ARBA00023136"/>
    </source>
</evidence>
<evidence type="ECO:0000259" key="10">
    <source>
        <dbReference type="Pfam" id="PF14703"/>
    </source>
</evidence>
<keyword evidence="5 7" id="KW-1133">Transmembrane helix</keyword>
<feature type="domain" description="CSC1/OSCA1-like cytosolic" evidence="10">
    <location>
        <begin position="278"/>
        <end position="374"/>
    </location>
</feature>
<gene>
    <name evidence="11" type="ORF">INT48_003865</name>
</gene>
<dbReference type="AlphaFoldDB" id="A0A8H7SHQ9"/>
<comment type="subcellular location">
    <subcellularLocation>
        <location evidence="1">Membrane</location>
        <topology evidence="1">Multi-pass membrane protein</topology>
    </subcellularLocation>
</comment>
<evidence type="ECO:0000256" key="5">
    <source>
        <dbReference type="ARBA" id="ARBA00022989"/>
    </source>
</evidence>
<feature type="transmembrane region" description="Helical" evidence="7">
    <location>
        <begin position="20"/>
        <end position="44"/>
    </location>
</feature>
<dbReference type="GO" id="GO:0005886">
    <property type="term" value="C:plasma membrane"/>
    <property type="evidence" value="ECO:0007669"/>
    <property type="project" value="TreeGrafter"/>
</dbReference>
<dbReference type="PANTHER" id="PTHR13018:SF149">
    <property type="entry name" value="DOMAIN PROTEIN, PUTATIVE (AFU_ORTHOLOGUE AFUA_3G11660)-RELATED"/>
    <property type="match status" value="1"/>
</dbReference>
<evidence type="ECO:0000256" key="4">
    <source>
        <dbReference type="ARBA" id="ARBA00022692"/>
    </source>
</evidence>
<comment type="similarity">
    <text evidence="2">Belongs to the CSC1 (TC 1.A.17) family.</text>
</comment>
<feature type="transmembrane region" description="Helical" evidence="7">
    <location>
        <begin position="677"/>
        <end position="696"/>
    </location>
</feature>